<proteinExistence type="predicted"/>
<name>A0A2U1BC52_9FIRM</name>
<dbReference type="Proteomes" id="UP000245778">
    <property type="component" value="Unassembled WGS sequence"/>
</dbReference>
<dbReference type="EMBL" id="QEKK01000020">
    <property type="protein sequence ID" value="PVY46167.1"/>
    <property type="molecule type" value="Genomic_DNA"/>
</dbReference>
<reference evidence="1 2" key="1">
    <citation type="submission" date="2018-04" db="EMBL/GenBank/DDBJ databases">
        <title>Genomic Encyclopedia of Type Strains, Phase IV (KMG-IV): sequencing the most valuable type-strain genomes for metagenomic binning, comparative biology and taxonomic classification.</title>
        <authorList>
            <person name="Goeker M."/>
        </authorList>
    </citation>
    <scope>NUCLEOTIDE SEQUENCE [LARGE SCALE GENOMIC DNA]</scope>
    <source>
        <strain evidence="1 2">DSM 26588</strain>
    </source>
</reference>
<gene>
    <name evidence="1" type="ORF">C7373_12016</name>
</gene>
<sequence length="266" mass="30292">MIALDKGTLPRRIGQNDTSGFAGENAYWYCNTCRQWRTSEIQPDGSIACPVCGSGPDWKKHQPTLAYGSRHKRVADLCAVGSGWRKSYDEVERSYGSFIEEVSSGLPLRTQEEGWKYFQNAWRTVDELADYLLTAPDAPTTDSANVYTERGLQRRYYDPRRKCNTNTLSSLSIPLLTDDGGAQFTDQEAAEIISLHAGYSHPFYDVYFADEFLECISDRLERSIAYDLSRGLTKRDIERRYRLTEQQVRTRVAHIAKALKNSKIVC</sequence>
<comment type="caution">
    <text evidence="1">The sequence shown here is derived from an EMBL/GenBank/DDBJ whole genome shotgun (WGS) entry which is preliminary data.</text>
</comment>
<protein>
    <submittedName>
        <fullName evidence="1">Uncharacterized protein</fullName>
    </submittedName>
</protein>
<accession>A0A2U1BC52</accession>
<dbReference type="RefSeq" id="WP_116722630.1">
    <property type="nucleotide sequence ID" value="NZ_JANKAR010000014.1"/>
</dbReference>
<evidence type="ECO:0000313" key="2">
    <source>
        <dbReference type="Proteomes" id="UP000245778"/>
    </source>
</evidence>
<dbReference type="AlphaFoldDB" id="A0A2U1BC52"/>
<organism evidence="1 2">
    <name type="scientific">Intestinimonas butyriciproducens</name>
    <dbReference type="NCBI Taxonomy" id="1297617"/>
    <lineage>
        <taxon>Bacteria</taxon>
        <taxon>Bacillati</taxon>
        <taxon>Bacillota</taxon>
        <taxon>Clostridia</taxon>
        <taxon>Eubacteriales</taxon>
        <taxon>Intestinimonas</taxon>
    </lineage>
</organism>
<evidence type="ECO:0000313" key="1">
    <source>
        <dbReference type="EMBL" id="PVY46167.1"/>
    </source>
</evidence>